<organism evidence="6 7">
    <name type="scientific">Larinioides sclopetarius</name>
    <dbReference type="NCBI Taxonomy" id="280406"/>
    <lineage>
        <taxon>Eukaryota</taxon>
        <taxon>Metazoa</taxon>
        <taxon>Ecdysozoa</taxon>
        <taxon>Arthropoda</taxon>
        <taxon>Chelicerata</taxon>
        <taxon>Arachnida</taxon>
        <taxon>Araneae</taxon>
        <taxon>Araneomorphae</taxon>
        <taxon>Entelegynae</taxon>
        <taxon>Araneoidea</taxon>
        <taxon>Araneidae</taxon>
        <taxon>Larinioides</taxon>
    </lineage>
</organism>
<feature type="domain" description="Ubiquitin-like protease family profile" evidence="5">
    <location>
        <begin position="152"/>
        <end position="319"/>
    </location>
</feature>
<dbReference type="PANTHER" id="PTHR46468:SF1">
    <property type="entry name" value="SENTRIN-SPECIFIC PROTEASE 8"/>
    <property type="match status" value="1"/>
</dbReference>
<reference evidence="6 7" key="1">
    <citation type="submission" date="2024-04" db="EMBL/GenBank/DDBJ databases">
        <authorList>
            <person name="Rising A."/>
            <person name="Reimegard J."/>
            <person name="Sonavane S."/>
            <person name="Akerstrom W."/>
            <person name="Nylinder S."/>
            <person name="Hedman E."/>
            <person name="Kallberg Y."/>
        </authorList>
    </citation>
    <scope>NUCLEOTIDE SEQUENCE [LARGE SCALE GENOMIC DNA]</scope>
</reference>
<comment type="similarity">
    <text evidence="1">Belongs to the peptidase C48 family.</text>
</comment>
<keyword evidence="4" id="KW-0788">Thiol protease</keyword>
<dbReference type="EMBL" id="CAXIEN010000196">
    <property type="protein sequence ID" value="CAL1285849.1"/>
    <property type="molecule type" value="Genomic_DNA"/>
</dbReference>
<dbReference type="SUPFAM" id="SSF54001">
    <property type="entry name" value="Cysteine proteinases"/>
    <property type="match status" value="1"/>
</dbReference>
<dbReference type="InterPro" id="IPR038765">
    <property type="entry name" value="Papain-like_cys_pep_sf"/>
</dbReference>
<evidence type="ECO:0000313" key="6">
    <source>
        <dbReference type="EMBL" id="CAL1285849.1"/>
    </source>
</evidence>
<dbReference type="GO" id="GO:0006508">
    <property type="term" value="P:proteolysis"/>
    <property type="evidence" value="ECO:0007669"/>
    <property type="project" value="UniProtKB-KW"/>
</dbReference>
<evidence type="ECO:0000256" key="3">
    <source>
        <dbReference type="ARBA" id="ARBA00022801"/>
    </source>
</evidence>
<dbReference type="AlphaFoldDB" id="A0AAV2APK7"/>
<dbReference type="PROSITE" id="PS50600">
    <property type="entry name" value="ULP_PROTEASE"/>
    <property type="match status" value="1"/>
</dbReference>
<keyword evidence="3" id="KW-0378">Hydrolase</keyword>
<dbReference type="Pfam" id="PF02902">
    <property type="entry name" value="Peptidase_C48"/>
    <property type="match status" value="1"/>
</dbReference>
<dbReference type="Proteomes" id="UP001497382">
    <property type="component" value="Unassembled WGS sequence"/>
</dbReference>
<comment type="caution">
    <text evidence="6">The sequence shown here is derived from an EMBL/GenBank/DDBJ whole genome shotgun (WGS) entry which is preliminary data.</text>
</comment>
<evidence type="ECO:0000256" key="2">
    <source>
        <dbReference type="ARBA" id="ARBA00022670"/>
    </source>
</evidence>
<evidence type="ECO:0000313" key="7">
    <source>
        <dbReference type="Proteomes" id="UP001497382"/>
    </source>
</evidence>
<dbReference type="PANTHER" id="PTHR46468">
    <property type="entry name" value="SENTRIN-SPECIFIC PROTEASE 8"/>
    <property type="match status" value="1"/>
</dbReference>
<dbReference type="InterPro" id="IPR044613">
    <property type="entry name" value="Nep1/2-like"/>
</dbReference>
<protein>
    <recommendedName>
        <fullName evidence="5">Ubiquitin-like protease family profile domain-containing protein</fullName>
    </recommendedName>
</protein>
<name>A0AAV2APK7_9ARAC</name>
<dbReference type="GO" id="GO:0000338">
    <property type="term" value="P:protein deneddylation"/>
    <property type="evidence" value="ECO:0007669"/>
    <property type="project" value="TreeGrafter"/>
</dbReference>
<dbReference type="GO" id="GO:0008234">
    <property type="term" value="F:cysteine-type peptidase activity"/>
    <property type="evidence" value="ECO:0007669"/>
    <property type="project" value="UniProtKB-KW"/>
</dbReference>
<gene>
    <name evidence="6" type="ORF">LARSCL_LOCUS13951</name>
</gene>
<evidence type="ECO:0000259" key="5">
    <source>
        <dbReference type="PROSITE" id="PS50600"/>
    </source>
</evidence>
<evidence type="ECO:0000256" key="1">
    <source>
        <dbReference type="ARBA" id="ARBA00005234"/>
    </source>
</evidence>
<dbReference type="Gene3D" id="3.40.395.10">
    <property type="entry name" value="Adenoviral Proteinase, Chain A"/>
    <property type="match status" value="1"/>
</dbReference>
<accession>A0AAV2APK7</accession>
<sequence>MDSAAACPPCPRKALFQKQRGVTSKHSQTLRKAGYEKNDIMNSKAKIQFEHELTMNLKALDKDCVRTGFCALRIPICQMKARILLGGVRDEKCLDFGASPAETRATETLGRKTERRRLAVSRPRGHSGYLNRAAIGKAMSSCDPVVLNYENCLLRQSDVELLTPPNWLNDNIIAFWFEYLENEVYKDHKKVLGFVCPQVVQYLKFGLPEDVKSTIEGLELDTKQYILFPVNDCRAQTVPGGTHWSLLAYNASENLFEHYDSYPGSCNLPVAESLAKVLAAFLRNSLKGGQPPVIQEMPCTQQVNTYDCGMHVICNAEGLCKKFITKDKRPLTEIVPSSVVARSRDSLKAIIYSLKK</sequence>
<proteinExistence type="inferred from homology"/>
<evidence type="ECO:0000256" key="4">
    <source>
        <dbReference type="ARBA" id="ARBA00022807"/>
    </source>
</evidence>
<keyword evidence="7" id="KW-1185">Reference proteome</keyword>
<keyword evidence="2" id="KW-0645">Protease</keyword>
<dbReference type="GO" id="GO:0019784">
    <property type="term" value="F:deNEDDylase activity"/>
    <property type="evidence" value="ECO:0007669"/>
    <property type="project" value="InterPro"/>
</dbReference>
<dbReference type="InterPro" id="IPR003653">
    <property type="entry name" value="Peptidase_C48_C"/>
</dbReference>